<feature type="coiled-coil region" evidence="7">
    <location>
        <begin position="74"/>
        <end position="108"/>
    </location>
</feature>
<keyword evidence="5" id="KW-0479">Metal-binding</keyword>
<dbReference type="Gene3D" id="1.20.120.10">
    <property type="entry name" value="Cytochrome c/b562"/>
    <property type="match status" value="1"/>
</dbReference>
<organism evidence="12 15">
    <name type="scientific">Escherichia coli</name>
    <dbReference type="NCBI Taxonomy" id="562"/>
    <lineage>
        <taxon>Bacteria</taxon>
        <taxon>Pseudomonadati</taxon>
        <taxon>Pseudomonadota</taxon>
        <taxon>Gammaproteobacteria</taxon>
        <taxon>Enterobacterales</taxon>
        <taxon>Enterobacteriaceae</taxon>
        <taxon>Escherichia</taxon>
    </lineage>
</organism>
<keyword evidence="6 8" id="KW-0732">Signal</keyword>
<evidence type="ECO:0000256" key="5">
    <source>
        <dbReference type="ARBA" id="ARBA00022617"/>
    </source>
</evidence>
<evidence type="ECO:0000313" key="11">
    <source>
        <dbReference type="EMBL" id="OOK25572.1"/>
    </source>
</evidence>
<evidence type="ECO:0000313" key="13">
    <source>
        <dbReference type="EMBL" id="PWH58699.1"/>
    </source>
</evidence>
<evidence type="ECO:0000313" key="12">
    <source>
        <dbReference type="EMBL" id="PNY66932.1"/>
    </source>
</evidence>
<dbReference type="AlphaFoldDB" id="A0A0X5FCD1"/>
<keyword evidence="5" id="KW-0349">Heme</keyword>
<dbReference type="Proteomes" id="UP000245761">
    <property type="component" value="Unassembled WGS sequence"/>
</dbReference>
<evidence type="ECO:0000256" key="7">
    <source>
        <dbReference type="SAM" id="Coils"/>
    </source>
</evidence>
<evidence type="ECO:0000313" key="17">
    <source>
        <dbReference type="Proteomes" id="UP000272336"/>
    </source>
</evidence>
<dbReference type="GO" id="GO:0020037">
    <property type="term" value="F:heme binding"/>
    <property type="evidence" value="ECO:0007669"/>
    <property type="project" value="InterPro"/>
</dbReference>
<dbReference type="Pfam" id="PF07361">
    <property type="entry name" value="Cytochrom_B562"/>
    <property type="match status" value="1"/>
</dbReference>
<evidence type="ECO:0000256" key="8">
    <source>
        <dbReference type="SAM" id="SignalP"/>
    </source>
</evidence>
<gene>
    <name evidence="11" type="ORF">BMT91_19835</name>
    <name evidence="12" type="ORF">C2M16_14480</name>
    <name evidence="10" type="ORF">D9D43_27430</name>
    <name evidence="13" type="ORF">DD762_19565</name>
    <name evidence="9" type="ORF">HJQ60_004781</name>
</gene>
<comment type="cofactor">
    <cofactor evidence="1">
        <name>heme b</name>
        <dbReference type="ChEBI" id="CHEBI:60344"/>
    </cofactor>
</comment>
<dbReference type="GO" id="GO:0005506">
    <property type="term" value="F:iron ion binding"/>
    <property type="evidence" value="ECO:0007669"/>
    <property type="project" value="InterPro"/>
</dbReference>
<dbReference type="SUPFAM" id="SSF47175">
    <property type="entry name" value="Cytochromes"/>
    <property type="match status" value="1"/>
</dbReference>
<dbReference type="Proteomes" id="UP000236598">
    <property type="component" value="Unassembled WGS sequence"/>
</dbReference>
<evidence type="ECO:0000313" key="15">
    <source>
        <dbReference type="Proteomes" id="UP000236598"/>
    </source>
</evidence>
<dbReference type="InterPro" id="IPR010980">
    <property type="entry name" value="Cyt_c/b562"/>
</dbReference>
<reference evidence="11 14" key="1">
    <citation type="submission" date="2016-10" db="EMBL/GenBank/DDBJ databases">
        <title>Whole genome sequences of antibiotic resistant commensal Escherichia coli from healthy Australian adults.</title>
        <authorList>
            <person name="Moran R.A."/>
            <person name="Anantham S."/>
            <person name="Nigro S.J."/>
            <person name="Holt K.E."/>
            <person name="Hall R.M."/>
        </authorList>
    </citation>
    <scope>NUCLEOTIDE SEQUENCE [LARGE SCALE GENOMIC DNA]</scope>
    <source>
        <strain evidence="11 14">2.3-R4</strain>
    </source>
</reference>
<comment type="caution">
    <text evidence="12">The sequence shown here is derived from an EMBL/GenBank/DDBJ whole genome shotgun (WGS) entry which is preliminary data.</text>
</comment>
<dbReference type="EMBL" id="DABERK010000037">
    <property type="protein sequence ID" value="HAI5334707.1"/>
    <property type="molecule type" value="Genomic_DNA"/>
</dbReference>
<reference evidence="10 17" key="5">
    <citation type="submission" date="2018-10" db="EMBL/GenBank/DDBJ databases">
        <authorList>
            <consortium name="NARMS: The National Antimicrobial Resistance Monitoring System"/>
        </authorList>
    </citation>
    <scope>NUCLEOTIDE SEQUENCE [LARGE SCALE GENOMIC DNA]</scope>
    <source>
        <strain evidence="10 17">CVM N17EC0060</strain>
    </source>
</reference>
<dbReference type="GO" id="GO:0009055">
    <property type="term" value="F:electron transfer activity"/>
    <property type="evidence" value="ECO:0007669"/>
    <property type="project" value="InterPro"/>
</dbReference>
<dbReference type="Proteomes" id="UP000845800">
    <property type="component" value="Unassembled WGS sequence"/>
</dbReference>
<reference evidence="9" key="2">
    <citation type="journal article" date="2018" name="Genome Biol.">
        <title>SKESA: strategic k-mer extension for scrupulous assemblies.</title>
        <authorList>
            <person name="Souvorov A."/>
            <person name="Agarwala R."/>
            <person name="Lipman D.J."/>
        </authorList>
    </citation>
    <scope>NUCLEOTIDE SEQUENCE [LARGE SCALE GENOMIC DNA]</scope>
    <source>
        <strain evidence="9">AMC_487</strain>
    </source>
</reference>
<sequence>MKKQKFFIVSSILVMCLSTSHISLASGLDKNMQSLARNMSTLQSSGDKKSLLNALDMMDKAVNASMNTLPEKINSNDKVAVESYKNELKKLQNEINLAKEKVESGNIESLRDALDKMNNIKLEGHRKFR</sequence>
<comment type="similarity">
    <text evidence="3">Belongs to the cytochrome b562 family.</text>
</comment>
<protein>
    <recommendedName>
        <fullName evidence="4">Soluble cytochrome b562</fullName>
    </recommendedName>
</protein>
<keyword evidence="5" id="KW-0408">Iron</keyword>
<name>A0A0X5FCD1_ECOLX</name>
<dbReference type="Proteomes" id="UP000272336">
    <property type="component" value="Unassembled WGS sequence"/>
</dbReference>
<dbReference type="Proteomes" id="UP000188855">
    <property type="component" value="Unassembled WGS sequence"/>
</dbReference>
<accession>A0A0X5FCD1</accession>
<evidence type="ECO:0000313" key="16">
    <source>
        <dbReference type="Proteomes" id="UP000245761"/>
    </source>
</evidence>
<dbReference type="EMBL" id="RNLZ01000120">
    <property type="protein sequence ID" value="MGE17200.1"/>
    <property type="molecule type" value="Genomic_DNA"/>
</dbReference>
<evidence type="ECO:0000256" key="3">
    <source>
        <dbReference type="ARBA" id="ARBA00005523"/>
    </source>
</evidence>
<evidence type="ECO:0000256" key="6">
    <source>
        <dbReference type="ARBA" id="ARBA00022729"/>
    </source>
</evidence>
<dbReference type="EMBL" id="QEMT01000039">
    <property type="protein sequence ID" value="PWH58699.1"/>
    <property type="molecule type" value="Genomic_DNA"/>
</dbReference>
<reference evidence="9" key="6">
    <citation type="submission" date="2020-03" db="EMBL/GenBank/DDBJ databases">
        <authorList>
            <consortium name="NCBI Pathogen Detection Project"/>
        </authorList>
    </citation>
    <scope>NUCLEOTIDE SEQUENCE</scope>
    <source>
        <strain evidence="9">AMC_487</strain>
    </source>
</reference>
<evidence type="ECO:0000313" key="14">
    <source>
        <dbReference type="Proteomes" id="UP000188855"/>
    </source>
</evidence>
<evidence type="ECO:0000313" key="10">
    <source>
        <dbReference type="EMBL" id="MGE17200.1"/>
    </source>
</evidence>
<keyword evidence="7" id="KW-0175">Coiled coil</keyword>
<feature type="signal peptide" evidence="8">
    <location>
        <begin position="1"/>
        <end position="25"/>
    </location>
</feature>
<reference evidence="12 15" key="3">
    <citation type="submission" date="2018-01" db="EMBL/GenBank/DDBJ databases">
        <title>Draft Genomic Sequencing Of Potential Extraintestinal Pathogenic Escherichia coli B8S18 Isolated From Retail Chicken Skin.</title>
        <authorList>
            <person name="Xu A."/>
            <person name="Tilman S."/>
            <person name="Wisser-Parker K."/>
            <person name="Sheen S."/>
            <person name="Sommers C."/>
        </authorList>
    </citation>
    <scope>NUCLEOTIDE SEQUENCE [LARGE SCALE GENOMIC DNA]</scope>
    <source>
        <strain evidence="12 15">B8S18Com</strain>
    </source>
</reference>
<evidence type="ECO:0000313" key="9">
    <source>
        <dbReference type="EMBL" id="HAI5334707.1"/>
    </source>
</evidence>
<dbReference type="InterPro" id="IPR009155">
    <property type="entry name" value="Cyt_b562"/>
</dbReference>
<evidence type="ECO:0000256" key="1">
    <source>
        <dbReference type="ARBA" id="ARBA00001970"/>
    </source>
</evidence>
<proteinExistence type="inferred from homology"/>
<evidence type="ECO:0000256" key="4">
    <source>
        <dbReference type="ARBA" id="ARBA00016003"/>
    </source>
</evidence>
<reference evidence="13 16" key="4">
    <citation type="submission" date="2018-04" db="EMBL/GenBank/DDBJ databases">
        <title>Draft Genomic Sequencing Of Potential Extraintestinal Pathogenic Escherichia coli B8S56 Isolated from Retail Chicken Skin.</title>
        <authorList>
            <person name="Xu A."/>
            <person name="Tilman S."/>
            <person name="Wisser-Parker K."/>
            <person name="Scullen O.J."/>
            <person name="Sommers C."/>
        </authorList>
    </citation>
    <scope>NUCLEOTIDE SEQUENCE [LARGE SCALE GENOMIC DNA]</scope>
    <source>
        <strain evidence="13 16">B8S56</strain>
    </source>
</reference>
<dbReference type="RefSeq" id="WP_001354052.1">
    <property type="nucleotide sequence ID" value="NZ_AP027520.1"/>
</dbReference>
<dbReference type="EMBL" id="MPAF01000043">
    <property type="protein sequence ID" value="OOK25572.1"/>
    <property type="molecule type" value="Genomic_DNA"/>
</dbReference>
<comment type="function">
    <text evidence="2">Electron-transport protein of unknown function.</text>
</comment>
<dbReference type="GO" id="GO:0042597">
    <property type="term" value="C:periplasmic space"/>
    <property type="evidence" value="ECO:0007669"/>
    <property type="project" value="InterPro"/>
</dbReference>
<dbReference type="EMBL" id="PPHQ01000011">
    <property type="protein sequence ID" value="PNY66932.1"/>
    <property type="molecule type" value="Genomic_DNA"/>
</dbReference>
<evidence type="ECO:0000256" key="2">
    <source>
        <dbReference type="ARBA" id="ARBA00002028"/>
    </source>
</evidence>
<feature type="chain" id="PRO_5014242594" description="Soluble cytochrome b562" evidence="8">
    <location>
        <begin position="26"/>
        <end position="129"/>
    </location>
</feature>
<dbReference type="GO" id="GO:0022900">
    <property type="term" value="P:electron transport chain"/>
    <property type="evidence" value="ECO:0007669"/>
    <property type="project" value="InterPro"/>
</dbReference>